<feature type="domain" description="Phage tail tape measure protein" evidence="4">
    <location>
        <begin position="97"/>
        <end position="301"/>
    </location>
</feature>
<accession>A0A1G8PSF3</accession>
<feature type="compositionally biased region" description="Polar residues" evidence="2">
    <location>
        <begin position="838"/>
        <end position="847"/>
    </location>
</feature>
<feature type="transmembrane region" description="Helical" evidence="3">
    <location>
        <begin position="403"/>
        <end position="430"/>
    </location>
</feature>
<reference evidence="5 6" key="1">
    <citation type="submission" date="2016-10" db="EMBL/GenBank/DDBJ databases">
        <authorList>
            <person name="de Groot N.N."/>
        </authorList>
    </citation>
    <scope>NUCLEOTIDE SEQUENCE [LARGE SCALE GENOMIC DNA]</scope>
    <source>
        <strain evidence="5 6">WG7</strain>
    </source>
</reference>
<evidence type="ECO:0000313" key="6">
    <source>
        <dbReference type="Proteomes" id="UP000198945"/>
    </source>
</evidence>
<dbReference type="InterPro" id="IPR010090">
    <property type="entry name" value="Phage_tape_meas"/>
</dbReference>
<feature type="region of interest" description="Disordered" evidence="2">
    <location>
        <begin position="838"/>
        <end position="866"/>
    </location>
</feature>
<gene>
    <name evidence="5" type="ORF">SAMN04515654_12116</name>
</gene>
<dbReference type="RefSeq" id="WP_089716397.1">
    <property type="nucleotide sequence ID" value="NZ_FNEH01000021.1"/>
</dbReference>
<dbReference type="NCBIfam" id="TIGR01760">
    <property type="entry name" value="tape_meas_TP901"/>
    <property type="match status" value="1"/>
</dbReference>
<dbReference type="PANTHER" id="PTHR37813">
    <property type="entry name" value="FELS-2 PROPHAGE PROTEIN"/>
    <property type="match status" value="1"/>
</dbReference>
<evidence type="ECO:0000256" key="3">
    <source>
        <dbReference type="SAM" id="Phobius"/>
    </source>
</evidence>
<keyword evidence="3" id="KW-0472">Membrane</keyword>
<sequence>MAYNAGAIVTNFTAGVKDFKAGIKTAKNELSGFAKSVSKTGTKLKSVGSTMTKNITAPLVAIGAAAGKFGIEFENSMTQSLSIMGDVSNEMRTQMEETARQVALSTDKSAKEAADSYYYLASAGMDAAEAMEALPKVAQFATAGNFDMATATDLLTDAQSALGLAAEDTAEHMENMQRVSDVLTQAQNMANASTQQFSEALTNEAAASLKATNKSIEEGVAVLSVFADQGRKGSEAGNTLARTLTYLQDAQNKNADKWNELNMSIYDSEGNMKNMADIVEMLEGRMEGLSTAEQTALLKKLGFNAETQKTINLLMGTSDQIRKYQTELENAGGATEEIAKKQMKSMKKQLGLLKDGIIDAALSIYDMLEPAISTVLLPILQALVGGIRKVAAWFGNLPESVQAVIGVFGMLAAAIGPVLVVVGSIMTAIAPLIPTITAVGSAIMALSAGPLVAIVAAVVGVIAIFTKWHEEIIDFVKYLVDVFIGTWLKIPEYFPQIWNDITRIITNALKGLRNTMSGLMNKIVTVFSNAWKAIRTSTKTIWTGIKNVLSDILDVIWTLFLNWTPTGIIIKYWDEILSYTKDIWGKIKDFIINIWQSIMDFIGNSEFIQTVINLYADMKIAIIDSFVAMKDGVVNAWETITNAITNSAIWQSAVRMFTDFVTDFLGAFQKIPSEISTIWGNVITFTSDAFKGIAGDMKEMFNNVVDWIPGKIGEIVGGIKDFWTDVYDYLSNQSLYSVGRNIITSLADGISAAMSKVVNSVKNVASGLTDAAKKALGINSPSKVFAGIGKNIGEGMEQGIEGKERDIADKITQVKDLMTSKINVESMQVNPLAEKAVGTTNNSSNIHNDFRPTVNLGGGNTDTESERRRQMEQMLRKLGAQYKLKG</sequence>
<dbReference type="PANTHER" id="PTHR37813:SF1">
    <property type="entry name" value="FELS-2 PROPHAGE PROTEIN"/>
    <property type="match status" value="1"/>
</dbReference>
<protein>
    <submittedName>
        <fullName evidence="5">Phage tail tape measure protein, TP901 family, core region</fullName>
    </submittedName>
</protein>
<evidence type="ECO:0000313" key="5">
    <source>
        <dbReference type="EMBL" id="SDI95479.1"/>
    </source>
</evidence>
<proteinExistence type="predicted"/>
<organism evidence="5 6">
    <name type="scientific">Halanaerobium congolense</name>
    <dbReference type="NCBI Taxonomy" id="54121"/>
    <lineage>
        <taxon>Bacteria</taxon>
        <taxon>Bacillati</taxon>
        <taxon>Bacillota</taxon>
        <taxon>Clostridia</taxon>
        <taxon>Halanaerobiales</taxon>
        <taxon>Halanaerobiaceae</taxon>
        <taxon>Halanaerobium</taxon>
    </lineage>
</organism>
<evidence type="ECO:0000256" key="1">
    <source>
        <dbReference type="ARBA" id="ARBA00022612"/>
    </source>
</evidence>
<feature type="transmembrane region" description="Helical" evidence="3">
    <location>
        <begin position="442"/>
        <end position="465"/>
    </location>
</feature>
<dbReference type="Pfam" id="PF10145">
    <property type="entry name" value="PhageMin_Tail"/>
    <property type="match status" value="1"/>
</dbReference>
<dbReference type="Gene3D" id="1.20.120.20">
    <property type="entry name" value="Apolipoprotein"/>
    <property type="match status" value="1"/>
</dbReference>
<evidence type="ECO:0000256" key="2">
    <source>
        <dbReference type="SAM" id="MobiDB-lite"/>
    </source>
</evidence>
<dbReference type="Proteomes" id="UP000198945">
    <property type="component" value="Unassembled WGS sequence"/>
</dbReference>
<dbReference type="InterPro" id="IPR016024">
    <property type="entry name" value="ARM-type_fold"/>
</dbReference>
<name>A0A1G8PSF3_9FIRM</name>
<keyword evidence="1" id="KW-1188">Viral release from host cell</keyword>
<keyword evidence="3" id="KW-0812">Transmembrane</keyword>
<evidence type="ECO:0000259" key="4">
    <source>
        <dbReference type="Pfam" id="PF10145"/>
    </source>
</evidence>
<keyword evidence="3" id="KW-1133">Transmembrane helix</keyword>
<dbReference type="EMBL" id="FNEH01000021">
    <property type="protein sequence ID" value="SDI95479.1"/>
    <property type="molecule type" value="Genomic_DNA"/>
</dbReference>
<dbReference type="SUPFAM" id="SSF48371">
    <property type="entry name" value="ARM repeat"/>
    <property type="match status" value="1"/>
</dbReference>
<dbReference type="AlphaFoldDB" id="A0A1G8PSF3"/>